<dbReference type="Gene3D" id="3.50.50.60">
    <property type="entry name" value="FAD/NAD(P)-binding domain"/>
    <property type="match status" value="2"/>
</dbReference>
<name>A0ABM1TGI5_LIMPO</name>
<keyword evidence="2" id="KW-0274">FAD</keyword>
<organism evidence="4 5">
    <name type="scientific">Limulus polyphemus</name>
    <name type="common">Atlantic horseshoe crab</name>
    <dbReference type="NCBI Taxonomy" id="6850"/>
    <lineage>
        <taxon>Eukaryota</taxon>
        <taxon>Metazoa</taxon>
        <taxon>Ecdysozoa</taxon>
        <taxon>Arthropoda</taxon>
        <taxon>Chelicerata</taxon>
        <taxon>Merostomata</taxon>
        <taxon>Xiphosura</taxon>
        <taxon>Limulidae</taxon>
        <taxon>Limulus</taxon>
    </lineage>
</organism>
<dbReference type="PIRSF" id="PIRSF000137">
    <property type="entry name" value="Alcohol_oxidase"/>
    <property type="match status" value="1"/>
</dbReference>
<dbReference type="GeneID" id="106470650"/>
<evidence type="ECO:0000259" key="3">
    <source>
        <dbReference type="PROSITE" id="PS00623"/>
    </source>
</evidence>
<dbReference type="Gene3D" id="3.30.560.10">
    <property type="entry name" value="Glucose Oxidase, domain 3"/>
    <property type="match status" value="2"/>
</dbReference>
<dbReference type="InterPro" id="IPR012132">
    <property type="entry name" value="GMC_OxRdtase"/>
</dbReference>
<evidence type="ECO:0000313" key="4">
    <source>
        <dbReference type="Proteomes" id="UP000694941"/>
    </source>
</evidence>
<evidence type="ECO:0000256" key="1">
    <source>
        <dbReference type="ARBA" id="ARBA00010790"/>
    </source>
</evidence>
<dbReference type="InterPro" id="IPR007867">
    <property type="entry name" value="GMC_OxRtase_C"/>
</dbReference>
<feature type="domain" description="Glucose-methanol-choline oxidoreductase N-terminal" evidence="3">
    <location>
        <begin position="80"/>
        <end position="103"/>
    </location>
</feature>
<dbReference type="PANTHER" id="PTHR11552:SF227">
    <property type="entry name" value="GLUCOSE DEHYDROGENASE [FAD, QUINONE]-LIKE PROTEIN"/>
    <property type="match status" value="1"/>
</dbReference>
<proteinExistence type="inferred from homology"/>
<dbReference type="Pfam" id="PF00732">
    <property type="entry name" value="GMC_oxred_N"/>
    <property type="match status" value="1"/>
</dbReference>
<reference evidence="5" key="1">
    <citation type="submission" date="2025-08" db="UniProtKB">
        <authorList>
            <consortium name="RefSeq"/>
        </authorList>
    </citation>
    <scope>IDENTIFICATION</scope>
    <source>
        <tissue evidence="5">Muscle</tissue>
    </source>
</reference>
<dbReference type="SUPFAM" id="SSF51905">
    <property type="entry name" value="FAD/NAD(P)-binding domain"/>
    <property type="match status" value="1"/>
</dbReference>
<sequence>MTTLEIGAGSAGSVMANRLSEDPDIKVLLLEAGGQENIITDIPMASFLIQRTPVDWAYQTEPQKYAGFGLFNNKLRWPRGKVLGGSSVLNYMLYIRGNRRDYDRWEREHGAYGWGWNDVFPYFLKAGDNRDPLLANNGFHGRGGHLTVSNPPHVMPLAYAFIEAGKTFGYPNIDLNGPRQSGFAIPQGTIRRGARCSTAKAYLRPASGRPNLDIVIFAFVTKIIFDDNFRARAVNYDKLGISHVVFARKEIILSAGTVNSPNLQDHVYPAALAFIVDQPVTVFLLRAIKPSNIVKYFTKGKGPLTILGGVEGLGFINTKFANVTDDYPDIEIHFLSGSVVSDLEVAFRANQGITDEIWEGVYKRYLGVEIFYPLTSMKKCLALAETPAFQKFGTRLISDVFPGCEDYKLLSDEYLACLARTLTFTIYHPVGTCKMGDYRDPSTVVDPELRVKGVTGLRVIDGSIMPAIVSGNTNAPIIMIAEKAADMIRGIRTVPIFRK</sequence>
<evidence type="ECO:0000313" key="5">
    <source>
        <dbReference type="RefSeq" id="XP_022254991.1"/>
    </source>
</evidence>
<dbReference type="PROSITE" id="PS00623">
    <property type="entry name" value="GMC_OXRED_1"/>
    <property type="match status" value="1"/>
</dbReference>
<accession>A0ABM1TGI5</accession>
<dbReference type="RefSeq" id="XP_022254991.1">
    <property type="nucleotide sequence ID" value="XM_022399283.1"/>
</dbReference>
<dbReference type="InterPro" id="IPR000172">
    <property type="entry name" value="GMC_OxRdtase_N"/>
</dbReference>
<protein>
    <submittedName>
        <fullName evidence="5">Glucose dehydrogenase [FAD, quinone]-like</fullName>
    </submittedName>
</protein>
<keyword evidence="2" id="KW-0285">Flavoprotein</keyword>
<dbReference type="PANTHER" id="PTHR11552">
    <property type="entry name" value="GLUCOSE-METHANOL-CHOLINE GMC OXIDOREDUCTASE"/>
    <property type="match status" value="1"/>
</dbReference>
<keyword evidence="4" id="KW-1185">Reference proteome</keyword>
<evidence type="ECO:0000256" key="2">
    <source>
        <dbReference type="RuleBase" id="RU003968"/>
    </source>
</evidence>
<dbReference type="SUPFAM" id="SSF54373">
    <property type="entry name" value="FAD-linked reductases, C-terminal domain"/>
    <property type="match status" value="1"/>
</dbReference>
<gene>
    <name evidence="5" type="primary">LOC106470650</name>
</gene>
<dbReference type="InterPro" id="IPR036188">
    <property type="entry name" value="FAD/NAD-bd_sf"/>
</dbReference>
<dbReference type="Pfam" id="PF05199">
    <property type="entry name" value="GMC_oxred_C"/>
    <property type="match status" value="1"/>
</dbReference>
<comment type="similarity">
    <text evidence="1 2">Belongs to the GMC oxidoreductase family.</text>
</comment>
<dbReference type="Proteomes" id="UP000694941">
    <property type="component" value="Unplaced"/>
</dbReference>